<dbReference type="Proteomes" id="UP000590412">
    <property type="component" value="Unassembled WGS sequence"/>
</dbReference>
<dbReference type="OrthoDB" id="28413at2759"/>
<dbReference type="Pfam" id="PF16457">
    <property type="entry name" value="PH_12"/>
    <property type="match status" value="1"/>
</dbReference>
<evidence type="ECO:0000259" key="1">
    <source>
        <dbReference type="Pfam" id="PF16457"/>
    </source>
</evidence>
<sequence length="653" mass="74878">MSDSSRTINHKLNEILSKNNISKSKLDESTALNYATVLKSNILGKDKQEKVNSIVVLAKLLDCIIGSEAVTDDFVHVLDHHLFSTLFSIVSINMSSETYKAILKIAAIDISGAIFRTKDDSIVRYLPLYESLIEYLDVIDIMATKLLLQDSKIILNSIKLVTDLINKALRYNYAGIITLSGRLKHVLFFSTVDSLVELTEDKLTLEAIEKLKVAYYDLNVYLNNIHFDLSIQAHQIMLNNLFIFLEVSLNEYGSPATTSEYVKAGFTENPRQFIVENFSILLAMDLKIFLKDPNFTFKKRFHEELMMSEHSRTFPLSLFIAKTSKMWIDIFEQRQKYPNVVNSILNWELMIYYTMNNCLILWQETKSQNNQLDIDKILRLLESNIDTFEEQLGGNKSIEECLDITSTRSGDDMRHNQATKISKDFTNKWNPRLTEFNQELTKEVAQLVSEQRVVQLLKGSWVFTESFGEALFSSRKNASPSSKYYYIVLSPNRKWIYFKEYGEKPSTNPSIEELEQTGGIKLSDVQDLKSIKIGESIGEKEKQKNSMLISIKGTISYEKITILGANKTKLLSFYTDSEVNRFIWLDGLKMLKGIKSLSEETQKQITSLIEIRRNTQSLSLESNDVGNEDDDDDYDDDDKFYNYDELSALAASV</sequence>
<protein>
    <recommendedName>
        <fullName evidence="1">PH domain-containing protein</fullName>
    </recommendedName>
</protein>
<name>A0A8X7NII2_CANPA</name>
<organism evidence="2 3">
    <name type="scientific">Candida parapsilosis</name>
    <name type="common">Yeast</name>
    <dbReference type="NCBI Taxonomy" id="5480"/>
    <lineage>
        <taxon>Eukaryota</taxon>
        <taxon>Fungi</taxon>
        <taxon>Dikarya</taxon>
        <taxon>Ascomycota</taxon>
        <taxon>Saccharomycotina</taxon>
        <taxon>Pichiomycetes</taxon>
        <taxon>Debaryomycetaceae</taxon>
        <taxon>Candida/Lodderomyces clade</taxon>
        <taxon>Candida</taxon>
    </lineage>
</organism>
<dbReference type="AlphaFoldDB" id="A0A8X7NII2"/>
<dbReference type="InterPro" id="IPR001849">
    <property type="entry name" value="PH_domain"/>
</dbReference>
<dbReference type="Gene3D" id="2.30.29.30">
    <property type="entry name" value="Pleckstrin-homology domain (PH domain)/Phosphotyrosine-binding domain (PTB)"/>
    <property type="match status" value="1"/>
</dbReference>
<reference evidence="2" key="1">
    <citation type="submission" date="2020-03" db="EMBL/GenBank/DDBJ databases">
        <title>FDA dAtabase for Regulatory Grade micrObial Sequences (FDA-ARGOS): Supporting development and validation of Infectious Disease Dx tests.</title>
        <authorList>
            <person name="Campos J."/>
            <person name="Goldberg B."/>
            <person name="Tallon L."/>
            <person name="Sadzewicz L."/>
            <person name="Vavikolanu K."/>
            <person name="Mehta A."/>
            <person name="Aluvathingal J."/>
            <person name="Nadendla S."/>
            <person name="Nandy P."/>
            <person name="Geyer C."/>
            <person name="Yan Y."/>
            <person name="Sichtig H."/>
        </authorList>
    </citation>
    <scope>NUCLEOTIDE SEQUENCE [LARGE SCALE GENOMIC DNA]</scope>
    <source>
        <strain evidence="2">FDAARGOS_652</strain>
    </source>
</reference>
<gene>
    <name evidence="2" type="ORF">FOB60_005482</name>
</gene>
<dbReference type="EMBL" id="JABWAB010000013">
    <property type="protein sequence ID" value="KAF6042728.1"/>
    <property type="molecule type" value="Genomic_DNA"/>
</dbReference>
<evidence type="ECO:0000313" key="3">
    <source>
        <dbReference type="Proteomes" id="UP000590412"/>
    </source>
</evidence>
<feature type="domain" description="PH" evidence="1">
    <location>
        <begin position="448"/>
        <end position="593"/>
    </location>
</feature>
<comment type="caution">
    <text evidence="2">The sequence shown here is derived from an EMBL/GenBank/DDBJ whole genome shotgun (WGS) entry which is preliminary data.</text>
</comment>
<evidence type="ECO:0000313" key="2">
    <source>
        <dbReference type="EMBL" id="KAF6042728.1"/>
    </source>
</evidence>
<accession>A0A8X7NII2</accession>
<dbReference type="InterPro" id="IPR011993">
    <property type="entry name" value="PH-like_dom_sf"/>
</dbReference>
<proteinExistence type="predicted"/>